<gene>
    <name evidence="7" type="ORF">cgd4_2210</name>
</gene>
<organism evidence="7 8">
    <name type="scientific">Cryptosporidium parvum (strain Iowa II)</name>
    <dbReference type="NCBI Taxonomy" id="353152"/>
    <lineage>
        <taxon>Eukaryota</taxon>
        <taxon>Sar</taxon>
        <taxon>Alveolata</taxon>
        <taxon>Apicomplexa</taxon>
        <taxon>Conoidasida</taxon>
        <taxon>Coccidia</taxon>
        <taxon>Eucoccidiorida</taxon>
        <taxon>Eimeriorina</taxon>
        <taxon>Cryptosporidiidae</taxon>
        <taxon>Cryptosporidium</taxon>
    </lineage>
</organism>
<dbReference type="PANTHER" id="PTHR22780">
    <property type="entry name" value="ADAPTIN, ALPHA/GAMMA/EPSILON"/>
    <property type="match status" value="1"/>
</dbReference>
<keyword evidence="3" id="KW-0653">Protein transport</keyword>
<dbReference type="GO" id="GO:0016192">
    <property type="term" value="P:vesicle-mediated transport"/>
    <property type="evidence" value="ECO:0007669"/>
    <property type="project" value="InterPro"/>
</dbReference>
<proteinExistence type="predicted"/>
<dbReference type="GO" id="GO:0030117">
    <property type="term" value="C:membrane coat"/>
    <property type="evidence" value="ECO:0007669"/>
    <property type="project" value="InterPro"/>
</dbReference>
<keyword evidence="4" id="KW-0472">Membrane</keyword>
<keyword evidence="8" id="KW-1185">Reference proteome</keyword>
<sequence length="910" mass="104162">KRIYGVYITVKMQYVDSFSSRQLFDLVKSIGECRSKHEEDNIILNESSMLKIKLIQNSLSSNKLREYMIRAIYIEMLGHDASFAYIHAIKMTNDKNAFVKRIGYLACSIFLNKNHELLVLLVNTLQRDLNSRNQLDVASALSSLPYLLNFEIFSSIENSLLMLLSHQTPAIRRKAYLALICALEIKPAIIEENADILNRGLCDSDISVKNSVLYLIDKISSYNPKLCIPLIPHLTAIMKQILESNIPKEYDYYFISAPWTQINILRTLSKVASFEKNTNQIYEILYNLIKKVEYSISLPSYNVKSMIYPLNTRNTSNTANISYAVLESCIDTIASINPNNELLDKADEIISRFLNSDLNYLKYIGIKSLSKIALIDPSYAIPHQIVVVDCLEDKDETIRRCTLELLCNMSNPQNIQVVISKLINNLKISTDIHFCKELVKNILLLSEKFAPSYNWYLNTMVSLFELSGEFVGKDKVNNIAQIIAEGPTGNDISDHEFRVHASTLFLQLLKEKVNILPEILYNLGIWVIGEYGSCVENDVNEINTLKIQYEVTALLYDIFQKLKIYIRVCQSDIKCSNKSLANSVTTFRTNTKLETISMIITALLKSYSYTIISSKKLSLSKNNTCIENEINGKYIIFLEKMNDVYNQIFKDSSYIPSNLINQRIKEFISIIHLSDQTNSKCINMESEYVELLSCILPFDASCEEIYVDRELSFLDELVTEYKLSEKYMNRKGRKNPYYSAKNINLSQGLQITEMETIKERDLIEVFSNPEMNSEREIEQRNIEVQVINHKTQQLANPFTETNIEKIHGSNKTKTVRNLNCTLRNSQISMDSSSNKGYNTKKWSPEGFGKHEKLQTRGRDLGSKLTNNPKSILVESKKDCQNFSSKQREANALFSGISNTQKKKSPSIVNS</sequence>
<comment type="subcellular location">
    <subcellularLocation>
        <location evidence="1">Endomembrane system</location>
    </subcellularLocation>
</comment>
<feature type="non-terminal residue" evidence="7">
    <location>
        <position position="1"/>
    </location>
</feature>
<evidence type="ECO:0000313" key="8">
    <source>
        <dbReference type="Proteomes" id="UP000006726"/>
    </source>
</evidence>
<evidence type="ECO:0000256" key="3">
    <source>
        <dbReference type="ARBA" id="ARBA00022927"/>
    </source>
</evidence>
<dbReference type="GeneID" id="3372984"/>
<dbReference type="InterPro" id="IPR050840">
    <property type="entry name" value="Adaptor_Complx_Large_Subunit"/>
</dbReference>
<dbReference type="AlphaFoldDB" id="Q5CR41"/>
<accession>Q5CR41</accession>
<comment type="caution">
    <text evidence="7">The sequence shown here is derived from an EMBL/GenBank/DDBJ whole genome shotgun (WGS) entry which is preliminary data.</text>
</comment>
<evidence type="ECO:0000313" key="7">
    <source>
        <dbReference type="EMBL" id="EAK87940.1"/>
    </source>
</evidence>
<dbReference type="GO" id="GO:0012505">
    <property type="term" value="C:endomembrane system"/>
    <property type="evidence" value="ECO:0007669"/>
    <property type="project" value="UniProtKB-SubCell"/>
</dbReference>
<protein>
    <recommendedName>
        <fullName evidence="6">Clathrin/coatomer adaptor adaptin-like N-terminal domain-containing protein</fullName>
    </recommendedName>
</protein>
<dbReference type="Gene3D" id="1.25.10.10">
    <property type="entry name" value="Leucine-rich Repeat Variant"/>
    <property type="match status" value="1"/>
</dbReference>
<dbReference type="InParanoid" id="Q5CR41"/>
<name>Q5CR41_CRYPI</name>
<reference evidence="7 8" key="1">
    <citation type="journal article" date="2004" name="Science">
        <title>Complete genome sequence of the apicomplexan, Cryptosporidium parvum.</title>
        <authorList>
            <person name="Abrahamsen M.S."/>
            <person name="Templeton T.J."/>
            <person name="Enomoto S."/>
            <person name="Abrahante J.E."/>
            <person name="Zhu G."/>
            <person name="Lancto C.A."/>
            <person name="Deng M."/>
            <person name="Liu C."/>
            <person name="Widmer G."/>
            <person name="Tzipori S."/>
            <person name="Buck G.A."/>
            <person name="Xu P."/>
            <person name="Bankier A.T."/>
            <person name="Dear P.H."/>
            <person name="Konfortov B.A."/>
            <person name="Spriggs H.F."/>
            <person name="Iyer L."/>
            <person name="Anantharaman V."/>
            <person name="Aravind L."/>
            <person name="Kapur V."/>
        </authorList>
    </citation>
    <scope>NUCLEOTIDE SEQUENCE [LARGE SCALE GENOMIC DNA]</scope>
    <source>
        <strain evidence="8">Iowa II</strain>
    </source>
</reference>
<dbReference type="GO" id="GO:0006886">
    <property type="term" value="P:intracellular protein transport"/>
    <property type="evidence" value="ECO:0007669"/>
    <property type="project" value="InterPro"/>
</dbReference>
<dbReference type="InterPro" id="IPR011989">
    <property type="entry name" value="ARM-like"/>
</dbReference>
<feature type="compositionally biased region" description="Basic and acidic residues" evidence="5">
    <location>
        <begin position="847"/>
        <end position="861"/>
    </location>
</feature>
<keyword evidence="2" id="KW-0813">Transport</keyword>
<dbReference type="STRING" id="353152.Q5CR41"/>
<dbReference type="SUPFAM" id="SSF48371">
    <property type="entry name" value="ARM repeat"/>
    <property type="match status" value="1"/>
</dbReference>
<evidence type="ECO:0000256" key="1">
    <source>
        <dbReference type="ARBA" id="ARBA00004308"/>
    </source>
</evidence>
<evidence type="ECO:0000256" key="2">
    <source>
        <dbReference type="ARBA" id="ARBA00022448"/>
    </source>
</evidence>
<dbReference type="InterPro" id="IPR002553">
    <property type="entry name" value="Clathrin/coatomer_adapt-like_N"/>
</dbReference>
<feature type="compositionally biased region" description="Polar residues" evidence="5">
    <location>
        <begin position="827"/>
        <end position="841"/>
    </location>
</feature>
<evidence type="ECO:0000256" key="4">
    <source>
        <dbReference type="ARBA" id="ARBA00023136"/>
    </source>
</evidence>
<evidence type="ECO:0000256" key="5">
    <source>
        <dbReference type="SAM" id="MobiDB-lite"/>
    </source>
</evidence>
<feature type="region of interest" description="Disordered" evidence="5">
    <location>
        <begin position="827"/>
        <end position="872"/>
    </location>
</feature>
<dbReference type="InterPro" id="IPR016024">
    <property type="entry name" value="ARM-type_fold"/>
</dbReference>
<dbReference type="Pfam" id="PF01602">
    <property type="entry name" value="Adaptin_N"/>
    <property type="match status" value="1"/>
</dbReference>
<dbReference type="EMBL" id="AAEE01000008">
    <property type="protein sequence ID" value="EAK87940.1"/>
    <property type="molecule type" value="Genomic_DNA"/>
</dbReference>
<dbReference type="OMA" id="IHAIKMT"/>
<dbReference type="Proteomes" id="UP000006726">
    <property type="component" value="Chromosome 4"/>
</dbReference>
<dbReference type="RefSeq" id="XP_625811.1">
    <property type="nucleotide sequence ID" value="XM_625811.1"/>
</dbReference>
<feature type="domain" description="Clathrin/coatomer adaptor adaptin-like N-terminal" evidence="6">
    <location>
        <begin position="53"/>
        <end position="563"/>
    </location>
</feature>
<dbReference type="OrthoDB" id="29308at2759"/>
<evidence type="ECO:0000259" key="6">
    <source>
        <dbReference type="Pfam" id="PF01602"/>
    </source>
</evidence>
<dbReference type="KEGG" id="cpv:cgd4_2210"/>